<evidence type="ECO:0000313" key="2">
    <source>
        <dbReference type="Proteomes" id="UP001148629"/>
    </source>
</evidence>
<dbReference type="Proteomes" id="UP001148629">
    <property type="component" value="Unassembled WGS sequence"/>
</dbReference>
<dbReference type="EMBL" id="JANRMS010000259">
    <property type="protein sequence ID" value="KAJ3543141.1"/>
    <property type="molecule type" value="Genomic_DNA"/>
</dbReference>
<comment type="caution">
    <text evidence="1">The sequence shown here is derived from an EMBL/GenBank/DDBJ whole genome shotgun (WGS) entry which is preliminary data.</text>
</comment>
<gene>
    <name evidence="1" type="ORF">NM208_g3727</name>
</gene>
<name>A0ACC1SNA2_9HYPO</name>
<sequence>MNGYETNGTYQDAYFSVNLVLAYITISSTSLIAIPSTAVPAARIAPLLCAGGTALGGLRATGLSAPGKWVCVTGAAGGVGGLVCRYALHMGLKVIAVDSARKAAICEAIGVHIFVDYETADMVVPRIKNATGGRGPDGVVVCSASPESYSQAVEYAAVGGRIVSIGPSMIHLHTGPMMVKGLMLIAQANGSGRDIQDAVRLGIEDGILPHVELIQLADVDEALDKLKAGKALARQVIQWP</sequence>
<organism evidence="1 2">
    <name type="scientific">Fusarium decemcellulare</name>
    <dbReference type="NCBI Taxonomy" id="57161"/>
    <lineage>
        <taxon>Eukaryota</taxon>
        <taxon>Fungi</taxon>
        <taxon>Dikarya</taxon>
        <taxon>Ascomycota</taxon>
        <taxon>Pezizomycotina</taxon>
        <taxon>Sordariomycetes</taxon>
        <taxon>Hypocreomycetidae</taxon>
        <taxon>Hypocreales</taxon>
        <taxon>Nectriaceae</taxon>
        <taxon>Fusarium</taxon>
        <taxon>Fusarium decemcellulare species complex</taxon>
    </lineage>
</organism>
<accession>A0ACC1SNA2</accession>
<reference evidence="1" key="1">
    <citation type="submission" date="2022-08" db="EMBL/GenBank/DDBJ databases">
        <title>Genome Sequence of Fusarium decemcellulare.</title>
        <authorList>
            <person name="Buettner E."/>
        </authorList>
    </citation>
    <scope>NUCLEOTIDE SEQUENCE</scope>
    <source>
        <strain evidence="1">Babe19</strain>
    </source>
</reference>
<proteinExistence type="predicted"/>
<evidence type="ECO:0000313" key="1">
    <source>
        <dbReference type="EMBL" id="KAJ3543141.1"/>
    </source>
</evidence>
<keyword evidence="2" id="KW-1185">Reference proteome</keyword>
<protein>
    <submittedName>
        <fullName evidence="1">Uncharacterized protein</fullName>
    </submittedName>
</protein>